<proteinExistence type="inferred from homology"/>
<feature type="binding site" evidence="9">
    <location>
        <begin position="18"/>
        <end position="25"/>
    </location>
    <ligand>
        <name>ATP</name>
        <dbReference type="ChEBI" id="CHEBI:30616"/>
    </ligand>
</feature>
<dbReference type="FunFam" id="2.30.30.280:FF:000001">
    <property type="entry name" value="tRNA-specific 2-thiouridylase MnmA"/>
    <property type="match status" value="1"/>
</dbReference>
<dbReference type="NCBIfam" id="NF001138">
    <property type="entry name" value="PRK00143.1"/>
    <property type="match status" value="1"/>
</dbReference>
<keyword evidence="3 9" id="KW-0819">tRNA processing</keyword>
<dbReference type="InterPro" id="IPR023382">
    <property type="entry name" value="MnmA-like_central_sf"/>
</dbReference>
<feature type="domain" description="tRNA-specific 2-thiouridylase MnmA-like C-terminal" evidence="10">
    <location>
        <begin position="293"/>
        <end position="375"/>
    </location>
</feature>
<dbReference type="GO" id="GO:0005737">
    <property type="term" value="C:cytoplasm"/>
    <property type="evidence" value="ECO:0007669"/>
    <property type="project" value="UniProtKB-SubCell"/>
</dbReference>
<evidence type="ECO:0000313" key="13">
    <source>
        <dbReference type="Proteomes" id="UP000240811"/>
    </source>
</evidence>
<keyword evidence="1 9" id="KW-0820">tRNA-binding</keyword>
<dbReference type="InterPro" id="IPR014729">
    <property type="entry name" value="Rossmann-like_a/b/a_fold"/>
</dbReference>
<evidence type="ECO:0000256" key="6">
    <source>
        <dbReference type="ARBA" id="ARBA00022884"/>
    </source>
</evidence>
<dbReference type="Pfam" id="PF20258">
    <property type="entry name" value="tRNA_Me_trans_C"/>
    <property type="match status" value="1"/>
</dbReference>
<accession>A0A2T4VY70</accession>
<dbReference type="PANTHER" id="PTHR11933:SF5">
    <property type="entry name" value="MITOCHONDRIAL TRNA-SPECIFIC 2-THIOURIDYLASE 1"/>
    <property type="match status" value="1"/>
</dbReference>
<organism evidence="12 13">
    <name type="scientific">Candidatus Liberibacter europaeus</name>
    <dbReference type="NCBI Taxonomy" id="744859"/>
    <lineage>
        <taxon>Bacteria</taxon>
        <taxon>Pseudomonadati</taxon>
        <taxon>Pseudomonadota</taxon>
        <taxon>Alphaproteobacteria</taxon>
        <taxon>Hyphomicrobiales</taxon>
        <taxon>Rhizobiaceae</taxon>
        <taxon>Liberibacter</taxon>
    </lineage>
</organism>
<reference evidence="13" key="1">
    <citation type="submission" date="2018-02" db="EMBL/GenBank/DDBJ databases">
        <title>Genome sequence of Candidatus Liberibacter europaeus.</title>
        <authorList>
            <person name="Frampton R.A."/>
            <person name="Thompson S.M."/>
            <person name="David C."/>
            <person name="Addison S.M."/>
            <person name="Smith G.R."/>
        </authorList>
    </citation>
    <scope>NUCLEOTIDE SEQUENCE [LARGE SCALE GENOMIC DNA]</scope>
</reference>
<comment type="function">
    <text evidence="9">Catalyzes the 2-thiolation of uridine at the wobble position (U34) of tRNA, leading to the formation of s(2)U34.</text>
</comment>
<feature type="binding site" evidence="9">
    <location>
        <position position="136"/>
    </location>
    <ligand>
        <name>ATP</name>
        <dbReference type="ChEBI" id="CHEBI:30616"/>
    </ligand>
</feature>
<feature type="site" description="Interaction with tRNA" evidence="9">
    <location>
        <position position="137"/>
    </location>
</feature>
<keyword evidence="2 9" id="KW-0808">Transferase</keyword>
<dbReference type="InterPro" id="IPR046885">
    <property type="entry name" value="MnmA-like_C"/>
</dbReference>
<evidence type="ECO:0000256" key="8">
    <source>
        <dbReference type="ARBA" id="ARBA00051542"/>
    </source>
</evidence>
<feature type="region of interest" description="Interaction with tRNA" evidence="9">
    <location>
        <begin position="163"/>
        <end position="165"/>
    </location>
</feature>
<feature type="active site" description="Cysteine persulfide intermediate" evidence="9">
    <location>
        <position position="213"/>
    </location>
</feature>
<evidence type="ECO:0000259" key="11">
    <source>
        <dbReference type="Pfam" id="PF20259"/>
    </source>
</evidence>
<keyword evidence="5 9" id="KW-0067">ATP-binding</keyword>
<comment type="caution">
    <text evidence="12">The sequence shown here is derived from an EMBL/GenBank/DDBJ whole genome shotgun (WGS) entry which is preliminary data.</text>
</comment>
<comment type="caution">
    <text evidence="9">Lacks conserved residue(s) required for the propagation of feature annotation.</text>
</comment>
<evidence type="ECO:0000256" key="3">
    <source>
        <dbReference type="ARBA" id="ARBA00022694"/>
    </source>
</evidence>
<evidence type="ECO:0000256" key="7">
    <source>
        <dbReference type="ARBA" id="ARBA00023157"/>
    </source>
</evidence>
<dbReference type="Gene3D" id="2.30.30.280">
    <property type="entry name" value="Adenine nucleotide alpha hydrolases-like domains"/>
    <property type="match status" value="1"/>
</dbReference>
<dbReference type="HAMAP" id="MF_00144">
    <property type="entry name" value="tRNA_thiouridyl_MnmA"/>
    <property type="match status" value="1"/>
</dbReference>
<evidence type="ECO:0000256" key="2">
    <source>
        <dbReference type="ARBA" id="ARBA00022679"/>
    </source>
</evidence>
<keyword evidence="4 9" id="KW-0547">Nucleotide-binding</keyword>
<dbReference type="Gene3D" id="3.40.50.620">
    <property type="entry name" value="HUPs"/>
    <property type="match status" value="1"/>
</dbReference>
<dbReference type="FunFam" id="3.40.50.620:FF:000115">
    <property type="entry name" value="tRNA-specific 2-thiouridylase MnmA"/>
    <property type="match status" value="1"/>
</dbReference>
<evidence type="ECO:0000313" key="12">
    <source>
        <dbReference type="EMBL" id="PTL86722.1"/>
    </source>
</evidence>
<evidence type="ECO:0000256" key="4">
    <source>
        <dbReference type="ARBA" id="ARBA00022741"/>
    </source>
</evidence>
<feature type="binding site" evidence="9">
    <location>
        <position position="44"/>
    </location>
    <ligand>
        <name>ATP</name>
        <dbReference type="ChEBI" id="CHEBI:30616"/>
    </ligand>
</feature>
<dbReference type="GO" id="GO:0005524">
    <property type="term" value="F:ATP binding"/>
    <property type="evidence" value="ECO:0007669"/>
    <property type="project" value="UniProtKB-KW"/>
</dbReference>
<dbReference type="Proteomes" id="UP000240811">
    <property type="component" value="Unassembled WGS sequence"/>
</dbReference>
<keyword evidence="6 9" id="KW-0694">RNA-binding</keyword>
<dbReference type="AlphaFoldDB" id="A0A2T4VY70"/>
<comment type="catalytic activity">
    <reaction evidence="8 9">
        <text>S-sulfanyl-L-cysteinyl-[protein] + uridine(34) in tRNA + AH2 + ATP = 2-thiouridine(34) in tRNA + L-cysteinyl-[protein] + A + AMP + diphosphate + H(+)</text>
        <dbReference type="Rhea" id="RHEA:47032"/>
        <dbReference type="Rhea" id="RHEA-COMP:10131"/>
        <dbReference type="Rhea" id="RHEA-COMP:11726"/>
        <dbReference type="Rhea" id="RHEA-COMP:11727"/>
        <dbReference type="Rhea" id="RHEA-COMP:11728"/>
        <dbReference type="ChEBI" id="CHEBI:13193"/>
        <dbReference type="ChEBI" id="CHEBI:15378"/>
        <dbReference type="ChEBI" id="CHEBI:17499"/>
        <dbReference type="ChEBI" id="CHEBI:29950"/>
        <dbReference type="ChEBI" id="CHEBI:30616"/>
        <dbReference type="ChEBI" id="CHEBI:33019"/>
        <dbReference type="ChEBI" id="CHEBI:61963"/>
        <dbReference type="ChEBI" id="CHEBI:65315"/>
        <dbReference type="ChEBI" id="CHEBI:87170"/>
        <dbReference type="ChEBI" id="CHEBI:456215"/>
        <dbReference type="EC" id="2.8.1.13"/>
    </reaction>
</comment>
<evidence type="ECO:0000256" key="9">
    <source>
        <dbReference type="HAMAP-Rule" id="MF_00144"/>
    </source>
</evidence>
<sequence>MNSLGFDKDPKDIRVVVAMSGGVDSSVVASILNRDGYETIGVTLQLYGGDKTSKRSGSCCSGQDVYDARRVCDTIDIPHYVFDYEERFYNSVIAPFANSYVAGETPLPCVECNRTVKFSDLLSVTRQLGADVLATGHYIRSRSHVGEDGVCRRVMYRPVDSERDQSYFLFATTQQQLCDLRFPLGGMKKDYVRKIAKEMGLQVADKSDSQDICFVQKGKYSDLVKKLNYNASIKGDIVHLNGKVLGSHNGIVDYTIGQRRGLGVSMGEPLFVVHIDSSNSRVIVGPRTALEVRRIYLREINWLGDGIFEDVVNVGFDCFAKIRSSQDPVPVFVGKDSDGVYVEFERGEEGVSAGQACVFYSSDSSEARVLGGGFIGCAKRSDEVENALFSIASKNTLCHDS</sequence>
<dbReference type="EMBL" id="PSQJ01000002">
    <property type="protein sequence ID" value="PTL86722.1"/>
    <property type="molecule type" value="Genomic_DNA"/>
</dbReference>
<gene>
    <name evidence="9" type="primary">mnmA</name>
    <name evidence="12" type="ORF">C4617_02615</name>
</gene>
<dbReference type="SUPFAM" id="SSF52402">
    <property type="entry name" value="Adenine nucleotide alpha hydrolases-like"/>
    <property type="match status" value="1"/>
</dbReference>
<evidence type="ECO:0000259" key="10">
    <source>
        <dbReference type="Pfam" id="PF20258"/>
    </source>
</evidence>
<dbReference type="PANTHER" id="PTHR11933">
    <property type="entry name" value="TRNA 5-METHYLAMINOMETHYL-2-THIOURIDYLATE -METHYLTRANSFERASE"/>
    <property type="match status" value="1"/>
</dbReference>
<feature type="domain" description="tRNA-specific 2-thiouridylase MnmA-like central" evidence="11">
    <location>
        <begin position="230"/>
        <end position="285"/>
    </location>
</feature>
<feature type="site" description="Interaction with tRNA" evidence="9">
    <location>
        <position position="355"/>
    </location>
</feature>
<comment type="similarity">
    <text evidence="9">Belongs to the MnmA/TRMU family.</text>
</comment>
<dbReference type="Gene3D" id="2.40.30.10">
    <property type="entry name" value="Translation factors"/>
    <property type="match status" value="1"/>
</dbReference>
<dbReference type="NCBIfam" id="TIGR00420">
    <property type="entry name" value="trmU"/>
    <property type="match status" value="1"/>
</dbReference>
<evidence type="ECO:0000256" key="1">
    <source>
        <dbReference type="ARBA" id="ARBA00022555"/>
    </source>
</evidence>
<dbReference type="GO" id="GO:0103016">
    <property type="term" value="F:tRNA-uridine 2-sulfurtransferase activity"/>
    <property type="evidence" value="ECO:0007669"/>
    <property type="project" value="UniProtKB-EC"/>
</dbReference>
<name>A0A2T4VY70_9HYPH</name>
<dbReference type="InterPro" id="IPR046884">
    <property type="entry name" value="MnmA-like_central"/>
</dbReference>
<keyword evidence="9" id="KW-0963">Cytoplasm</keyword>
<dbReference type="InterPro" id="IPR004506">
    <property type="entry name" value="MnmA-like"/>
</dbReference>
<feature type="active site" description="Nucleophile" evidence="9">
    <location>
        <position position="112"/>
    </location>
</feature>
<dbReference type="CDD" id="cd01998">
    <property type="entry name" value="MnmA_TRMU-like"/>
    <property type="match status" value="1"/>
</dbReference>
<keyword evidence="7" id="KW-1015">Disulfide bond</keyword>
<comment type="subcellular location">
    <subcellularLocation>
        <location evidence="9">Cytoplasm</location>
    </subcellularLocation>
</comment>
<dbReference type="EC" id="2.8.1.13" evidence="9"/>
<dbReference type="Pfam" id="PF20259">
    <property type="entry name" value="tRNA_Me_trans_M"/>
    <property type="match status" value="1"/>
</dbReference>
<dbReference type="GO" id="GO:0000049">
    <property type="term" value="F:tRNA binding"/>
    <property type="evidence" value="ECO:0007669"/>
    <property type="project" value="UniProtKB-KW"/>
</dbReference>
<protein>
    <recommendedName>
        <fullName evidence="9">tRNA-specific 2-thiouridylase MnmA</fullName>
        <ecNumber evidence="9">2.8.1.13</ecNumber>
    </recommendedName>
</protein>
<dbReference type="GO" id="GO:0002143">
    <property type="term" value="P:tRNA wobble position uridine thiolation"/>
    <property type="evidence" value="ECO:0007669"/>
    <property type="project" value="TreeGrafter"/>
</dbReference>
<dbReference type="Pfam" id="PF03054">
    <property type="entry name" value="tRNA_Me_trans"/>
    <property type="match status" value="1"/>
</dbReference>
<evidence type="ECO:0000256" key="5">
    <source>
        <dbReference type="ARBA" id="ARBA00022840"/>
    </source>
</evidence>